<accession>A0A1Y3B9S9</accession>
<dbReference type="GO" id="GO:0035725">
    <property type="term" value="P:sodium ion transmembrane transport"/>
    <property type="evidence" value="ECO:0007669"/>
    <property type="project" value="TreeGrafter"/>
</dbReference>
<gene>
    <name evidence="10" type="ORF">BLA29_014215</name>
</gene>
<comment type="caution">
    <text evidence="10">The sequence shown here is derived from an EMBL/GenBank/DDBJ whole genome shotgun (WGS) entry which is preliminary data.</text>
</comment>
<keyword evidence="8" id="KW-1015">Disulfide bond</keyword>
<evidence type="ECO:0000256" key="1">
    <source>
        <dbReference type="ARBA" id="ARBA00004141"/>
    </source>
</evidence>
<evidence type="ECO:0000313" key="11">
    <source>
        <dbReference type="Proteomes" id="UP000194236"/>
    </source>
</evidence>
<dbReference type="EMBL" id="MUJZ01035787">
    <property type="protein sequence ID" value="OTF76784.1"/>
    <property type="molecule type" value="Genomic_DNA"/>
</dbReference>
<dbReference type="Proteomes" id="UP000194236">
    <property type="component" value="Unassembled WGS sequence"/>
</dbReference>
<evidence type="ECO:0000313" key="10">
    <source>
        <dbReference type="EMBL" id="OTF76784.1"/>
    </source>
</evidence>
<keyword evidence="3" id="KW-0813">Transport</keyword>
<keyword evidence="7 9" id="KW-0472">Membrane</keyword>
<dbReference type="PANTHER" id="PTHR11616">
    <property type="entry name" value="SODIUM/CHLORIDE DEPENDENT TRANSPORTER"/>
    <property type="match status" value="1"/>
</dbReference>
<comment type="subcellular location">
    <subcellularLocation>
        <location evidence="1">Membrane</location>
        <topology evidence="1">Multi-pass membrane protein</topology>
    </subcellularLocation>
</comment>
<name>A0A1Y3B9S9_EURMA</name>
<keyword evidence="4 9" id="KW-0812">Transmembrane</keyword>
<dbReference type="OrthoDB" id="6581954at2759"/>
<evidence type="ECO:0000256" key="7">
    <source>
        <dbReference type="ARBA" id="ARBA00023136"/>
    </source>
</evidence>
<comment type="similarity">
    <text evidence="2">Belongs to the sodium:neurotransmitter symporter (SNF) (TC 2.A.22) family.</text>
</comment>
<reference evidence="10 11" key="1">
    <citation type="submission" date="2017-03" db="EMBL/GenBank/DDBJ databases">
        <title>Genome Survey of Euroglyphus maynei.</title>
        <authorList>
            <person name="Arlian L.G."/>
            <person name="Morgan M.S."/>
            <person name="Rider S.D."/>
        </authorList>
    </citation>
    <scope>NUCLEOTIDE SEQUENCE [LARGE SCALE GENOMIC DNA]</scope>
    <source>
        <strain evidence="10">Arlian Lab</strain>
        <tissue evidence="10">Whole body</tissue>
    </source>
</reference>
<evidence type="ECO:0000256" key="9">
    <source>
        <dbReference type="SAM" id="Phobius"/>
    </source>
</evidence>
<evidence type="ECO:0000256" key="5">
    <source>
        <dbReference type="ARBA" id="ARBA00022847"/>
    </source>
</evidence>
<dbReference type="SUPFAM" id="SSF161070">
    <property type="entry name" value="SNF-like"/>
    <property type="match status" value="1"/>
</dbReference>
<evidence type="ECO:0000256" key="4">
    <source>
        <dbReference type="ARBA" id="ARBA00022692"/>
    </source>
</evidence>
<feature type="disulfide bond" evidence="8">
    <location>
        <begin position="38"/>
        <end position="47"/>
    </location>
</feature>
<dbReference type="InterPro" id="IPR037272">
    <property type="entry name" value="SNS_sf"/>
</dbReference>
<dbReference type="GO" id="GO:0005886">
    <property type="term" value="C:plasma membrane"/>
    <property type="evidence" value="ECO:0007669"/>
    <property type="project" value="TreeGrafter"/>
</dbReference>
<organism evidence="10 11">
    <name type="scientific">Euroglyphus maynei</name>
    <name type="common">Mayne's house dust mite</name>
    <dbReference type="NCBI Taxonomy" id="6958"/>
    <lineage>
        <taxon>Eukaryota</taxon>
        <taxon>Metazoa</taxon>
        <taxon>Ecdysozoa</taxon>
        <taxon>Arthropoda</taxon>
        <taxon>Chelicerata</taxon>
        <taxon>Arachnida</taxon>
        <taxon>Acari</taxon>
        <taxon>Acariformes</taxon>
        <taxon>Sarcoptiformes</taxon>
        <taxon>Astigmata</taxon>
        <taxon>Psoroptidia</taxon>
        <taxon>Analgoidea</taxon>
        <taxon>Pyroglyphidae</taxon>
        <taxon>Pyroglyphinae</taxon>
        <taxon>Euroglyphus</taxon>
    </lineage>
</organism>
<dbReference type="PANTHER" id="PTHR11616:SF240">
    <property type="entry name" value="BLOATED TUBULES, ISOFORM B-RELATED"/>
    <property type="match status" value="1"/>
</dbReference>
<keyword evidence="11" id="KW-1185">Reference proteome</keyword>
<evidence type="ECO:0000256" key="2">
    <source>
        <dbReference type="ARBA" id="ARBA00006459"/>
    </source>
</evidence>
<dbReference type="GO" id="GO:0006865">
    <property type="term" value="P:amino acid transport"/>
    <property type="evidence" value="ECO:0007669"/>
    <property type="project" value="TreeGrafter"/>
</dbReference>
<sequence length="68" mass="7788">MFVMGAYVGIYYNVVVAWSFYYVYSSFTVMPSVPWSSCDNEWNTVECADGITRNITDGKQTSPSQEFF</sequence>
<proteinExistence type="inferred from homology"/>
<evidence type="ECO:0000256" key="8">
    <source>
        <dbReference type="PIRSR" id="PIRSR600175-2"/>
    </source>
</evidence>
<keyword evidence="5" id="KW-0769">Symport</keyword>
<protein>
    <submittedName>
        <fullName evidence="10">Uncharacterized protein</fullName>
    </submittedName>
</protein>
<dbReference type="Pfam" id="PF00209">
    <property type="entry name" value="SNF"/>
    <property type="match status" value="1"/>
</dbReference>
<keyword evidence="6 9" id="KW-1133">Transmembrane helix</keyword>
<dbReference type="GO" id="GO:0015293">
    <property type="term" value="F:symporter activity"/>
    <property type="evidence" value="ECO:0007669"/>
    <property type="project" value="UniProtKB-KW"/>
</dbReference>
<dbReference type="AlphaFoldDB" id="A0A1Y3B9S9"/>
<feature type="transmembrane region" description="Helical" evidence="9">
    <location>
        <begin position="6"/>
        <end position="24"/>
    </location>
</feature>
<evidence type="ECO:0000256" key="6">
    <source>
        <dbReference type="ARBA" id="ARBA00022989"/>
    </source>
</evidence>
<dbReference type="InterPro" id="IPR000175">
    <property type="entry name" value="Na/ntran_symport"/>
</dbReference>
<evidence type="ECO:0000256" key="3">
    <source>
        <dbReference type="ARBA" id="ARBA00022448"/>
    </source>
</evidence>